<dbReference type="Proteomes" id="UP000265520">
    <property type="component" value="Unassembled WGS sequence"/>
</dbReference>
<proteinExistence type="predicted"/>
<organism evidence="1 2">
    <name type="scientific">Trifolium medium</name>
    <dbReference type="NCBI Taxonomy" id="97028"/>
    <lineage>
        <taxon>Eukaryota</taxon>
        <taxon>Viridiplantae</taxon>
        <taxon>Streptophyta</taxon>
        <taxon>Embryophyta</taxon>
        <taxon>Tracheophyta</taxon>
        <taxon>Spermatophyta</taxon>
        <taxon>Magnoliopsida</taxon>
        <taxon>eudicotyledons</taxon>
        <taxon>Gunneridae</taxon>
        <taxon>Pentapetalae</taxon>
        <taxon>rosids</taxon>
        <taxon>fabids</taxon>
        <taxon>Fabales</taxon>
        <taxon>Fabaceae</taxon>
        <taxon>Papilionoideae</taxon>
        <taxon>50 kb inversion clade</taxon>
        <taxon>NPAAA clade</taxon>
        <taxon>Hologalegina</taxon>
        <taxon>IRL clade</taxon>
        <taxon>Trifolieae</taxon>
        <taxon>Trifolium</taxon>
    </lineage>
</organism>
<accession>A0A392VQ65</accession>
<keyword evidence="2" id="KW-1185">Reference proteome</keyword>
<sequence length="48" mass="4990">MVTVVVKGSKAMDCAISVELGVICRMIARGKVISALVADSLGTRPMLV</sequence>
<evidence type="ECO:0000313" key="1">
    <source>
        <dbReference type="EMBL" id="MCI90027.1"/>
    </source>
</evidence>
<comment type="caution">
    <text evidence="1">The sequence shown here is derived from an EMBL/GenBank/DDBJ whole genome shotgun (WGS) entry which is preliminary data.</text>
</comment>
<name>A0A392VQ65_9FABA</name>
<reference evidence="1 2" key="1">
    <citation type="journal article" date="2018" name="Front. Plant Sci.">
        <title>Red Clover (Trifolium pratense) and Zigzag Clover (T. medium) - A Picture of Genomic Similarities and Differences.</title>
        <authorList>
            <person name="Dluhosova J."/>
            <person name="Istvanek J."/>
            <person name="Nedelnik J."/>
            <person name="Repkova J."/>
        </authorList>
    </citation>
    <scope>NUCLEOTIDE SEQUENCE [LARGE SCALE GENOMIC DNA]</scope>
    <source>
        <strain evidence="2">cv. 10/8</strain>
        <tissue evidence="1">Leaf</tissue>
    </source>
</reference>
<dbReference type="EMBL" id="LXQA011233147">
    <property type="protein sequence ID" value="MCI90027.1"/>
    <property type="molecule type" value="Genomic_DNA"/>
</dbReference>
<dbReference type="AlphaFoldDB" id="A0A392VQ65"/>
<evidence type="ECO:0000313" key="2">
    <source>
        <dbReference type="Proteomes" id="UP000265520"/>
    </source>
</evidence>
<protein>
    <submittedName>
        <fullName evidence="1">Uncharacterized protein</fullName>
    </submittedName>
</protein>
<feature type="non-terminal residue" evidence="1">
    <location>
        <position position="48"/>
    </location>
</feature>